<dbReference type="SUPFAM" id="SSF49879">
    <property type="entry name" value="SMAD/FHA domain"/>
    <property type="match status" value="1"/>
</dbReference>
<dbReference type="GeneID" id="19201328"/>
<dbReference type="InterPro" id="IPR000253">
    <property type="entry name" value="FHA_dom"/>
</dbReference>
<proteinExistence type="predicted"/>
<evidence type="ECO:0000313" key="3">
    <source>
        <dbReference type="EMBL" id="EIW77464.1"/>
    </source>
</evidence>
<feature type="compositionally biased region" description="Low complexity" evidence="1">
    <location>
        <begin position="158"/>
        <end position="191"/>
    </location>
</feature>
<dbReference type="InterPro" id="IPR051176">
    <property type="entry name" value="Cent_Immune-Sig_Mod"/>
</dbReference>
<evidence type="ECO:0000313" key="4">
    <source>
        <dbReference type="Proteomes" id="UP000053558"/>
    </source>
</evidence>
<feature type="region of interest" description="Disordered" evidence="1">
    <location>
        <begin position="348"/>
        <end position="452"/>
    </location>
</feature>
<dbReference type="Pfam" id="PF00498">
    <property type="entry name" value="FHA"/>
    <property type="match status" value="1"/>
</dbReference>
<protein>
    <recommendedName>
        <fullName evidence="2">FHA domain-containing protein</fullName>
    </recommendedName>
</protein>
<dbReference type="SMART" id="SM00240">
    <property type="entry name" value="FHA"/>
    <property type="match status" value="1"/>
</dbReference>
<feature type="region of interest" description="Disordered" evidence="1">
    <location>
        <begin position="251"/>
        <end position="299"/>
    </location>
</feature>
<organism evidence="3 4">
    <name type="scientific">Coniophora puteana (strain RWD-64-598)</name>
    <name type="common">Brown rot fungus</name>
    <dbReference type="NCBI Taxonomy" id="741705"/>
    <lineage>
        <taxon>Eukaryota</taxon>
        <taxon>Fungi</taxon>
        <taxon>Dikarya</taxon>
        <taxon>Basidiomycota</taxon>
        <taxon>Agaricomycotina</taxon>
        <taxon>Agaricomycetes</taxon>
        <taxon>Agaricomycetidae</taxon>
        <taxon>Boletales</taxon>
        <taxon>Coniophorineae</taxon>
        <taxon>Coniophoraceae</taxon>
        <taxon>Coniophora</taxon>
    </lineage>
</organism>
<reference evidence="4" key="1">
    <citation type="journal article" date="2012" name="Science">
        <title>The Paleozoic origin of enzymatic lignin decomposition reconstructed from 31 fungal genomes.</title>
        <authorList>
            <person name="Floudas D."/>
            <person name="Binder M."/>
            <person name="Riley R."/>
            <person name="Barry K."/>
            <person name="Blanchette R.A."/>
            <person name="Henrissat B."/>
            <person name="Martinez A.T."/>
            <person name="Otillar R."/>
            <person name="Spatafora J.W."/>
            <person name="Yadav J.S."/>
            <person name="Aerts A."/>
            <person name="Benoit I."/>
            <person name="Boyd A."/>
            <person name="Carlson A."/>
            <person name="Copeland A."/>
            <person name="Coutinho P.M."/>
            <person name="de Vries R.P."/>
            <person name="Ferreira P."/>
            <person name="Findley K."/>
            <person name="Foster B."/>
            <person name="Gaskell J."/>
            <person name="Glotzer D."/>
            <person name="Gorecki P."/>
            <person name="Heitman J."/>
            <person name="Hesse C."/>
            <person name="Hori C."/>
            <person name="Igarashi K."/>
            <person name="Jurgens J.A."/>
            <person name="Kallen N."/>
            <person name="Kersten P."/>
            <person name="Kohler A."/>
            <person name="Kuees U."/>
            <person name="Kumar T.K.A."/>
            <person name="Kuo A."/>
            <person name="LaButti K."/>
            <person name="Larrondo L.F."/>
            <person name="Lindquist E."/>
            <person name="Ling A."/>
            <person name="Lombard V."/>
            <person name="Lucas S."/>
            <person name="Lundell T."/>
            <person name="Martin R."/>
            <person name="McLaughlin D.J."/>
            <person name="Morgenstern I."/>
            <person name="Morin E."/>
            <person name="Murat C."/>
            <person name="Nagy L.G."/>
            <person name="Nolan M."/>
            <person name="Ohm R.A."/>
            <person name="Patyshakuliyeva A."/>
            <person name="Rokas A."/>
            <person name="Ruiz-Duenas F.J."/>
            <person name="Sabat G."/>
            <person name="Salamov A."/>
            <person name="Samejima M."/>
            <person name="Schmutz J."/>
            <person name="Slot J.C."/>
            <person name="St John F."/>
            <person name="Stenlid J."/>
            <person name="Sun H."/>
            <person name="Sun S."/>
            <person name="Syed K."/>
            <person name="Tsang A."/>
            <person name="Wiebenga A."/>
            <person name="Young D."/>
            <person name="Pisabarro A."/>
            <person name="Eastwood D.C."/>
            <person name="Martin F."/>
            <person name="Cullen D."/>
            <person name="Grigoriev I.V."/>
            <person name="Hibbett D.S."/>
        </authorList>
    </citation>
    <scope>NUCLEOTIDE SEQUENCE [LARGE SCALE GENOMIC DNA]</scope>
    <source>
        <strain evidence="4">RWD-64-598 SS2</strain>
    </source>
</reference>
<dbReference type="InterPro" id="IPR008984">
    <property type="entry name" value="SMAD_FHA_dom_sf"/>
</dbReference>
<dbReference type="GO" id="GO:0005737">
    <property type="term" value="C:cytoplasm"/>
    <property type="evidence" value="ECO:0007669"/>
    <property type="project" value="TreeGrafter"/>
</dbReference>
<dbReference type="PANTHER" id="PTHR15715:SF37">
    <property type="entry name" value="LD47843P"/>
    <property type="match status" value="1"/>
</dbReference>
<comment type="caution">
    <text evidence="3">The sequence shown here is derived from an EMBL/GenBank/DDBJ whole genome shotgun (WGS) entry which is preliminary data.</text>
</comment>
<feature type="compositionally biased region" description="Pro residues" evidence="1">
    <location>
        <begin position="261"/>
        <end position="274"/>
    </location>
</feature>
<dbReference type="AlphaFoldDB" id="A0A5M3MFA0"/>
<dbReference type="Gene3D" id="1.10.287.1490">
    <property type="match status" value="1"/>
</dbReference>
<evidence type="ECO:0000256" key="1">
    <source>
        <dbReference type="SAM" id="MobiDB-lite"/>
    </source>
</evidence>
<feature type="compositionally biased region" description="Basic and acidic residues" evidence="1">
    <location>
        <begin position="403"/>
        <end position="417"/>
    </location>
</feature>
<dbReference type="PROSITE" id="PS50006">
    <property type="entry name" value="FHA_DOMAIN"/>
    <property type="match status" value="1"/>
</dbReference>
<dbReference type="Gene3D" id="2.60.200.20">
    <property type="match status" value="1"/>
</dbReference>
<feature type="region of interest" description="Disordered" evidence="1">
    <location>
        <begin position="618"/>
        <end position="770"/>
    </location>
</feature>
<dbReference type="EMBL" id="JH711584">
    <property type="protein sequence ID" value="EIW77464.1"/>
    <property type="molecule type" value="Genomic_DNA"/>
</dbReference>
<feature type="region of interest" description="Disordered" evidence="1">
    <location>
        <begin position="505"/>
        <end position="540"/>
    </location>
</feature>
<feature type="compositionally biased region" description="Acidic residues" evidence="1">
    <location>
        <begin position="357"/>
        <end position="369"/>
    </location>
</feature>
<feature type="compositionally biased region" description="Low complexity" evidence="1">
    <location>
        <begin position="742"/>
        <end position="755"/>
    </location>
</feature>
<feature type="compositionally biased region" description="Basic residues" evidence="1">
    <location>
        <begin position="691"/>
        <end position="705"/>
    </location>
</feature>
<feature type="compositionally biased region" description="Acidic residues" evidence="1">
    <location>
        <begin position="713"/>
        <end position="722"/>
    </location>
</feature>
<dbReference type="OMA" id="EWESRMR"/>
<gene>
    <name evidence="3" type="ORF">CONPUDRAFT_139331</name>
</gene>
<sequence>MPAPPQFPQQAQQPSYPALYLYPLNDTFVPKHICLAGGQRIKIGRQTNAKSVPGERNGYFDSKVLSRQHAEVWEEANKIFIKDVKSSNGTFINGERLSPESVESEPFELKSDDIVEFGIDIIGEDNKTVLHHKVAARIVCVLTEEDVQIAARVEQMHASSSNSNTSPSATSPSHMMPQQNNFSFQQQGQPQRRPTLQNPALGGMGGMANMRPPGKGGLTFDHILSRLQGELQKSRDTGTELHSLSNAMSDVRDTLGGQLPPNLPHYPSSLPPVRAPQEQSAHSSESGEPAPDSTSSSGLAELRSELCETQSSLASYVTKVSALEDVLAEHEAIKTEMSSLRDLMEERKRDMVTKQEDEQEEHDEEDFDDAASISTIIPHELERVEEEDEEGASGAHEAEETDDDRRRRREELGRPRTPEPGSLGMLSEDSSASGETRRRSNTGPSSKAIDDLMERLTALSTKLESAIEVNSELRAQHASAQTTIQQLESKVGSLEALVVNTQERVRMQEEEREREREAAAKAPPPEPEPKEESERESLTALISEWKKTVEGQWSTVREEWTAERDRLAKARDEWEGKIRTLESGLELRISSSIATQVSSHLQNGHFLPHGDIKIGLNGTHGGGLVTPPSPVSVASNGPRSKGRKRRGRAGGTGSRSTSQSPARSLSPVSPMDLGNERTLNGINVEGLAGKKGLRRRRGSHSRSRSRSVSPSIDENENEDSEAEMGIGPIDSNPKMRYPFTPDPSIGDSSSSGSAAPKEKDELELEDSMTSSAVVEAGRKGYVSDGQIRTAMSLFVVGVATAVVLWRVKPDSLN</sequence>
<keyword evidence="4" id="KW-1185">Reference proteome</keyword>
<dbReference type="Proteomes" id="UP000053558">
    <property type="component" value="Unassembled WGS sequence"/>
</dbReference>
<feature type="region of interest" description="Disordered" evidence="1">
    <location>
        <begin position="155"/>
        <end position="220"/>
    </location>
</feature>
<accession>A0A5M3MFA0</accession>
<feature type="domain" description="FHA" evidence="2">
    <location>
        <begin position="41"/>
        <end position="97"/>
    </location>
</feature>
<dbReference type="PANTHER" id="PTHR15715">
    <property type="entry name" value="CENTROSOMAL PROTEIN OF 170 KDA"/>
    <property type="match status" value="1"/>
</dbReference>
<name>A0A5M3MFA0_CONPW</name>
<feature type="compositionally biased region" description="Polar residues" evidence="1">
    <location>
        <begin position="277"/>
        <end position="298"/>
    </location>
</feature>
<dbReference type="OrthoDB" id="687730at2759"/>
<evidence type="ECO:0000259" key="2">
    <source>
        <dbReference type="PROSITE" id="PS50006"/>
    </source>
</evidence>
<dbReference type="RefSeq" id="XP_007772826.1">
    <property type="nucleotide sequence ID" value="XM_007774636.1"/>
</dbReference>
<feature type="compositionally biased region" description="Basic and acidic residues" evidence="1">
    <location>
        <begin position="505"/>
        <end position="519"/>
    </location>
</feature>
<feature type="compositionally biased region" description="Basic and acidic residues" evidence="1">
    <location>
        <begin position="527"/>
        <end position="537"/>
    </location>
</feature>
<dbReference type="KEGG" id="cput:CONPUDRAFT_139331"/>